<keyword evidence="1" id="KW-0812">Transmembrane</keyword>
<reference evidence="2 3" key="1">
    <citation type="submission" date="2019-02" db="EMBL/GenBank/DDBJ databases">
        <title>Sequencing the genomes of 1000 actinobacteria strains.</title>
        <authorList>
            <person name="Klenk H.-P."/>
        </authorList>
    </citation>
    <scope>NUCLEOTIDE SEQUENCE [LARGE SCALE GENOMIC DNA]</scope>
    <source>
        <strain evidence="2 3">DSM 16932</strain>
    </source>
</reference>
<keyword evidence="3" id="KW-1185">Reference proteome</keyword>
<name>A0A4V2EXN6_9MICO</name>
<dbReference type="Proteomes" id="UP000293852">
    <property type="component" value="Unassembled WGS sequence"/>
</dbReference>
<feature type="transmembrane region" description="Helical" evidence="1">
    <location>
        <begin position="88"/>
        <end position="108"/>
    </location>
</feature>
<dbReference type="AlphaFoldDB" id="A0A4V2EXN6"/>
<dbReference type="RefSeq" id="WP_130411782.1">
    <property type="nucleotide sequence ID" value="NZ_SGWX01000001.1"/>
</dbReference>
<gene>
    <name evidence="2" type="ORF">EV386_0362</name>
</gene>
<keyword evidence="1" id="KW-0472">Membrane</keyword>
<proteinExistence type="predicted"/>
<protein>
    <submittedName>
        <fullName evidence="2">Uncharacterized protein</fullName>
    </submittedName>
</protein>
<sequence>MPTATPATSPAHTSAPLPTAPVVAAGLVGGFAVGRATHRRPLAGLVLAAAGVAAGRQWAKDCGPATTTTLVATYLAAFGLSHPLAKRIGAWPAVLTAAATSAAAAWALHDRLR</sequence>
<evidence type="ECO:0000313" key="2">
    <source>
        <dbReference type="EMBL" id="RZS60120.1"/>
    </source>
</evidence>
<comment type="caution">
    <text evidence="2">The sequence shown here is derived from an EMBL/GenBank/DDBJ whole genome shotgun (WGS) entry which is preliminary data.</text>
</comment>
<evidence type="ECO:0000313" key="3">
    <source>
        <dbReference type="Proteomes" id="UP000293852"/>
    </source>
</evidence>
<evidence type="ECO:0000256" key="1">
    <source>
        <dbReference type="SAM" id="Phobius"/>
    </source>
</evidence>
<organism evidence="2 3">
    <name type="scientific">Xylanimonas ulmi</name>
    <dbReference type="NCBI Taxonomy" id="228973"/>
    <lineage>
        <taxon>Bacteria</taxon>
        <taxon>Bacillati</taxon>
        <taxon>Actinomycetota</taxon>
        <taxon>Actinomycetes</taxon>
        <taxon>Micrococcales</taxon>
        <taxon>Promicromonosporaceae</taxon>
        <taxon>Xylanimonas</taxon>
    </lineage>
</organism>
<dbReference type="EMBL" id="SGWX01000001">
    <property type="protein sequence ID" value="RZS60120.1"/>
    <property type="molecule type" value="Genomic_DNA"/>
</dbReference>
<keyword evidence="1" id="KW-1133">Transmembrane helix</keyword>
<accession>A0A4V2EXN6</accession>